<evidence type="ECO:0000313" key="4">
    <source>
        <dbReference type="Proteomes" id="UP001254165"/>
    </source>
</evidence>
<proteinExistence type="predicted"/>
<dbReference type="InterPro" id="IPR041657">
    <property type="entry name" value="HTH_17"/>
</dbReference>
<feature type="domain" description="PocR" evidence="1">
    <location>
        <begin position="70"/>
        <end position="215"/>
    </location>
</feature>
<evidence type="ECO:0000259" key="2">
    <source>
        <dbReference type="Pfam" id="PF12728"/>
    </source>
</evidence>
<dbReference type="InterPro" id="IPR018771">
    <property type="entry name" value="PocR_dom"/>
</dbReference>
<gene>
    <name evidence="3" type="ORF">QYE77_06405</name>
</gene>
<protein>
    <submittedName>
        <fullName evidence="3">PocR ligand-binding domain-containing protein</fullName>
    </submittedName>
</protein>
<dbReference type="SUPFAM" id="SSF46955">
    <property type="entry name" value="Putative DNA-binding domain"/>
    <property type="match status" value="1"/>
</dbReference>
<evidence type="ECO:0000313" key="3">
    <source>
        <dbReference type="EMBL" id="MDT8897894.1"/>
    </source>
</evidence>
<dbReference type="Pfam" id="PF12728">
    <property type="entry name" value="HTH_17"/>
    <property type="match status" value="1"/>
</dbReference>
<dbReference type="InterPro" id="IPR009061">
    <property type="entry name" value="DNA-bd_dom_put_sf"/>
</dbReference>
<evidence type="ECO:0000259" key="1">
    <source>
        <dbReference type="Pfam" id="PF10114"/>
    </source>
</evidence>
<feature type="domain" description="Helix-turn-helix" evidence="2">
    <location>
        <begin position="4"/>
        <end position="50"/>
    </location>
</feature>
<dbReference type="InterPro" id="IPR010093">
    <property type="entry name" value="SinI_DNA-bd"/>
</dbReference>
<comment type="caution">
    <text evidence="3">The sequence shown here is derived from an EMBL/GenBank/DDBJ whole genome shotgun (WGS) entry which is preliminary data.</text>
</comment>
<reference evidence="3 4" key="1">
    <citation type="submission" date="2023-07" db="EMBL/GenBank/DDBJ databases">
        <title>Novel species of Thermanaerothrix with wide hydrolytic capabilities.</title>
        <authorList>
            <person name="Zayulina K.S."/>
            <person name="Podosokorskaya O.A."/>
            <person name="Elcheninov A.G."/>
        </authorList>
    </citation>
    <scope>NUCLEOTIDE SEQUENCE [LARGE SCALE GENOMIC DNA]</scope>
    <source>
        <strain evidence="3 4">4228-RoL</strain>
    </source>
</reference>
<dbReference type="NCBIfam" id="TIGR01764">
    <property type="entry name" value="excise"/>
    <property type="match status" value="1"/>
</dbReference>
<dbReference type="Proteomes" id="UP001254165">
    <property type="component" value="Unassembled WGS sequence"/>
</dbReference>
<dbReference type="RefSeq" id="WP_315624546.1">
    <property type="nucleotide sequence ID" value="NZ_JAUHMF010000001.1"/>
</dbReference>
<accession>A0ABU3NM41</accession>
<dbReference type="EMBL" id="JAUHMF010000001">
    <property type="protein sequence ID" value="MDT8897894.1"/>
    <property type="molecule type" value="Genomic_DNA"/>
</dbReference>
<dbReference type="Pfam" id="PF10114">
    <property type="entry name" value="PocR"/>
    <property type="match status" value="1"/>
</dbReference>
<sequence>MEELLTTRQVQDLLKVDRITIYRMLQDGRLKGVKIGQQWRFPRSEVERLLGRPTPEPASQAMDLAASFPTHCVQTIQDLYAEVSGLSAVVLDPEGNPLTEISHPCAFCRLLWQNPQARLDCQASWKQMVREVAPRGGVATCHAGLDYLLTPIQDEGQVVAWFVCGPCWWQTQPANTDALWEHLAQRYSLSLEQVRNAAREVRVIDPAQRQRVAAWPLAAARAVQSILHERLSFIERLQQIASLTQIS</sequence>
<name>A0ABU3NM41_9CHLR</name>
<keyword evidence="4" id="KW-1185">Reference proteome</keyword>
<organism evidence="3 4">
    <name type="scientific">Thermanaerothrix solaris</name>
    <dbReference type="NCBI Taxonomy" id="3058434"/>
    <lineage>
        <taxon>Bacteria</taxon>
        <taxon>Bacillati</taxon>
        <taxon>Chloroflexota</taxon>
        <taxon>Anaerolineae</taxon>
        <taxon>Anaerolineales</taxon>
        <taxon>Anaerolineaceae</taxon>
        <taxon>Thermanaerothrix</taxon>
    </lineage>
</organism>